<dbReference type="EMBL" id="FRDL01000003">
    <property type="protein sequence ID" value="SHN61433.1"/>
    <property type="molecule type" value="Genomic_DNA"/>
</dbReference>
<name>A0A1M7SSB5_9RHOB</name>
<evidence type="ECO:0000256" key="1">
    <source>
        <dbReference type="SAM" id="Phobius"/>
    </source>
</evidence>
<keyword evidence="1" id="KW-0472">Membrane</keyword>
<dbReference type="Proteomes" id="UP000184066">
    <property type="component" value="Unassembled WGS sequence"/>
</dbReference>
<protein>
    <submittedName>
        <fullName evidence="3">VPLPA-CTERM protein sorting domain-containing protein</fullName>
    </submittedName>
</protein>
<dbReference type="OrthoDB" id="185324at2"/>
<sequence length="306" mass="31617">MKHVSILAAALGAAIWAAPAGALPLKFNNAVAPTDVANMDGFAGPAITNALSVDFIAVATDGATTVDARVTAVVDEANTHFATVNDRRRGSSGRKLTGEARRGFAPNYYAPNGAAEPNDDLGFLYESLDYGFAGIDLTIALFDGTGALSGTFSTPFKAAAVELLIYDVDGEPSQSEFLRVWRADGLAQYQLGDAPQALSATDEGETYLFTGPGTNFDETDASGALVLRFVDTDQIRLSFGSVANSAGPARNAVFSAIDGDLSLYDPNAFLDPVDVRSTAVPVPAAGALLLTGLGALAGAGFARRRG</sequence>
<feature type="transmembrane region" description="Helical" evidence="1">
    <location>
        <begin position="282"/>
        <end position="302"/>
    </location>
</feature>
<keyword evidence="4" id="KW-1185">Reference proteome</keyword>
<gene>
    <name evidence="3" type="ORF">SAMN05216200_103169</name>
</gene>
<dbReference type="RefSeq" id="WP_072746750.1">
    <property type="nucleotide sequence ID" value="NZ_FOHL01000001.1"/>
</dbReference>
<dbReference type="STRING" id="1189325.SAMN04488119_101168"/>
<organism evidence="3 4">
    <name type="scientific">Oceanicella actignis</name>
    <dbReference type="NCBI Taxonomy" id="1189325"/>
    <lineage>
        <taxon>Bacteria</taxon>
        <taxon>Pseudomonadati</taxon>
        <taxon>Pseudomonadota</taxon>
        <taxon>Alphaproteobacteria</taxon>
        <taxon>Rhodobacterales</taxon>
        <taxon>Paracoccaceae</taxon>
        <taxon>Oceanicella</taxon>
    </lineage>
</organism>
<proteinExistence type="predicted"/>
<evidence type="ECO:0000313" key="4">
    <source>
        <dbReference type="Proteomes" id="UP000184066"/>
    </source>
</evidence>
<feature type="signal peptide" evidence="2">
    <location>
        <begin position="1"/>
        <end position="22"/>
    </location>
</feature>
<keyword evidence="1" id="KW-0812">Transmembrane</keyword>
<feature type="chain" id="PRO_5009929266" evidence="2">
    <location>
        <begin position="23"/>
        <end position="306"/>
    </location>
</feature>
<evidence type="ECO:0000313" key="3">
    <source>
        <dbReference type="EMBL" id="SHN61433.1"/>
    </source>
</evidence>
<keyword evidence="1" id="KW-1133">Transmembrane helix</keyword>
<evidence type="ECO:0000256" key="2">
    <source>
        <dbReference type="SAM" id="SignalP"/>
    </source>
</evidence>
<reference evidence="3 4" key="1">
    <citation type="submission" date="2016-12" db="EMBL/GenBank/DDBJ databases">
        <authorList>
            <person name="Song W.-J."/>
            <person name="Kurnit D.M."/>
        </authorList>
    </citation>
    <scope>NUCLEOTIDE SEQUENCE [LARGE SCALE GENOMIC DNA]</scope>
    <source>
        <strain evidence="3 4">CGMCC 1.10808</strain>
    </source>
</reference>
<accession>A0A1M7SSB5</accession>
<dbReference type="AlphaFoldDB" id="A0A1M7SSB5"/>
<keyword evidence="2" id="KW-0732">Signal</keyword>